<gene>
    <name evidence="2" type="ORF">PHLCEN_2v369</name>
    <name evidence="1" type="ORF">PHLCEN_2v5828</name>
</gene>
<protein>
    <submittedName>
        <fullName evidence="1">Uncharacterized protein</fullName>
    </submittedName>
</protein>
<proteinExistence type="predicted"/>
<sequence>MSESRRFSTNFRALFFRDEFVWEEKFEKGYHIRPNRTLLDSGEWRENVPPSTGKSCCLIENISGQWFYLGVYQCEAVEQLDAQGFALLPVKLRLPRIAPAQKRRTRKTAGKIMTKAASE</sequence>
<keyword evidence="3" id="KW-1185">Reference proteome</keyword>
<dbReference type="EMBL" id="MLYV02000031">
    <property type="protein sequence ID" value="PSS37768.1"/>
    <property type="molecule type" value="Genomic_DNA"/>
</dbReference>
<accession>A0A2R6P1B0</accession>
<comment type="caution">
    <text evidence="1">The sequence shown here is derived from an EMBL/GenBank/DDBJ whole genome shotgun (WGS) entry which is preliminary data.</text>
</comment>
<name>A0A2R6P1B0_9APHY</name>
<dbReference type="AlphaFoldDB" id="A0A2R6P1B0"/>
<dbReference type="EMBL" id="MLYV02000565">
    <property type="protein sequence ID" value="PSR83179.1"/>
    <property type="molecule type" value="Genomic_DNA"/>
</dbReference>
<organism evidence="1 3">
    <name type="scientific">Hermanssonia centrifuga</name>
    <dbReference type="NCBI Taxonomy" id="98765"/>
    <lineage>
        <taxon>Eukaryota</taxon>
        <taxon>Fungi</taxon>
        <taxon>Dikarya</taxon>
        <taxon>Basidiomycota</taxon>
        <taxon>Agaricomycotina</taxon>
        <taxon>Agaricomycetes</taxon>
        <taxon>Polyporales</taxon>
        <taxon>Meruliaceae</taxon>
        <taxon>Hermanssonia</taxon>
    </lineage>
</organism>
<reference evidence="1 3" key="1">
    <citation type="submission" date="2018-02" db="EMBL/GenBank/DDBJ databases">
        <title>Genome sequence of the basidiomycete white-rot fungus Phlebia centrifuga.</title>
        <authorList>
            <person name="Granchi Z."/>
            <person name="Peng M."/>
            <person name="de Vries R.P."/>
            <person name="Hilden K."/>
            <person name="Makela M.R."/>
            <person name="Grigoriev I."/>
            <person name="Riley R."/>
        </authorList>
    </citation>
    <scope>NUCLEOTIDE SEQUENCE [LARGE SCALE GENOMIC DNA]</scope>
    <source>
        <strain evidence="1 3">FBCC195</strain>
    </source>
</reference>
<evidence type="ECO:0000313" key="3">
    <source>
        <dbReference type="Proteomes" id="UP000186601"/>
    </source>
</evidence>
<evidence type="ECO:0000313" key="2">
    <source>
        <dbReference type="EMBL" id="PSS37768.1"/>
    </source>
</evidence>
<dbReference type="Proteomes" id="UP000186601">
    <property type="component" value="Unassembled WGS sequence"/>
</dbReference>
<evidence type="ECO:0000313" key="1">
    <source>
        <dbReference type="EMBL" id="PSR83179.1"/>
    </source>
</evidence>